<keyword evidence="2" id="KW-0732">Signal</keyword>
<gene>
    <name evidence="3" type="ORF">DL764_006421</name>
</gene>
<comment type="caution">
    <text evidence="3">The sequence shown here is derived from an EMBL/GenBank/DDBJ whole genome shotgun (WGS) entry which is preliminary data.</text>
</comment>
<dbReference type="AlphaFoldDB" id="A0A4Q4T4V4"/>
<dbReference type="STRING" id="155417.A0A4Q4T4V4"/>
<evidence type="ECO:0000256" key="2">
    <source>
        <dbReference type="SAM" id="SignalP"/>
    </source>
</evidence>
<dbReference type="OrthoDB" id="2422134at2759"/>
<dbReference type="Gene3D" id="1.20.1280.140">
    <property type="match status" value="1"/>
</dbReference>
<feature type="signal peptide" evidence="2">
    <location>
        <begin position="1"/>
        <end position="18"/>
    </location>
</feature>
<name>A0A4Q4T4V4_9PEZI</name>
<evidence type="ECO:0000313" key="3">
    <source>
        <dbReference type="EMBL" id="RYP00787.1"/>
    </source>
</evidence>
<protein>
    <recommendedName>
        <fullName evidence="5">Cell wall protein</fullName>
    </recommendedName>
</protein>
<dbReference type="Pfam" id="PF12296">
    <property type="entry name" value="HsbA"/>
    <property type="match status" value="1"/>
</dbReference>
<dbReference type="Proteomes" id="UP000293360">
    <property type="component" value="Unassembled WGS sequence"/>
</dbReference>
<sequence>MKASLVLTVPALVLSVSSEPIHRLDATGAKRDLAVLRSVAAQIEAAIVSLDVSVKPFANDDDGVQVIANADNLAEVIQEGTSNIQGIGRISLADDLGLADILASLQVKGQTLLSDIEEKKAQFEETRLCRMAETRMQRINAMSAELIDAAVAGLPSVAQDAVREGTSGLSDILTQGAVFFSADNCRNRVVDATAPVVTGDATFSVLPLPPCSTAPALSEISSTEPSTFPAIMPPVSDTSAFPTNPVPTEAATSLAGRQTPPEKRTGSAPTPGSSSSSTPTATTRPLTVASSSTLVVVPASTEASETSLLIIAPTPTGGLHYGTTAPVGLGSMSFYPTSTPSSPPIPTAAAAVNAAGPVGVAAGLIAALLL</sequence>
<reference evidence="3 4" key="1">
    <citation type="submission" date="2018-06" db="EMBL/GenBank/DDBJ databases">
        <title>Complete Genomes of Monosporascus.</title>
        <authorList>
            <person name="Robinson A.J."/>
            <person name="Natvig D.O."/>
        </authorList>
    </citation>
    <scope>NUCLEOTIDE SEQUENCE [LARGE SCALE GENOMIC DNA]</scope>
    <source>
        <strain evidence="3 4">CBS 110550</strain>
    </source>
</reference>
<evidence type="ECO:0008006" key="5">
    <source>
        <dbReference type="Google" id="ProtNLM"/>
    </source>
</evidence>
<organism evidence="3 4">
    <name type="scientific">Monosporascus ibericus</name>
    <dbReference type="NCBI Taxonomy" id="155417"/>
    <lineage>
        <taxon>Eukaryota</taxon>
        <taxon>Fungi</taxon>
        <taxon>Dikarya</taxon>
        <taxon>Ascomycota</taxon>
        <taxon>Pezizomycotina</taxon>
        <taxon>Sordariomycetes</taxon>
        <taxon>Xylariomycetidae</taxon>
        <taxon>Xylariales</taxon>
        <taxon>Xylariales incertae sedis</taxon>
        <taxon>Monosporascus</taxon>
    </lineage>
</organism>
<keyword evidence="4" id="KW-1185">Reference proteome</keyword>
<evidence type="ECO:0000256" key="1">
    <source>
        <dbReference type="SAM" id="MobiDB-lite"/>
    </source>
</evidence>
<feature type="compositionally biased region" description="Low complexity" evidence="1">
    <location>
        <begin position="266"/>
        <end position="286"/>
    </location>
</feature>
<feature type="region of interest" description="Disordered" evidence="1">
    <location>
        <begin position="217"/>
        <end position="286"/>
    </location>
</feature>
<evidence type="ECO:0000313" key="4">
    <source>
        <dbReference type="Proteomes" id="UP000293360"/>
    </source>
</evidence>
<dbReference type="InterPro" id="IPR021054">
    <property type="entry name" value="Cell_wall_mannoprotein_1"/>
</dbReference>
<feature type="chain" id="PRO_5020822061" description="Cell wall protein" evidence="2">
    <location>
        <begin position="19"/>
        <end position="370"/>
    </location>
</feature>
<proteinExistence type="predicted"/>
<dbReference type="EMBL" id="QJNU01000378">
    <property type="protein sequence ID" value="RYP00787.1"/>
    <property type="molecule type" value="Genomic_DNA"/>
</dbReference>
<accession>A0A4Q4T4V4</accession>